<accession>A0A2T4I7G8</accession>
<organism evidence="1 2">
    <name type="scientific">Edaphosphingomonas fennica</name>
    <dbReference type="NCBI Taxonomy" id="114404"/>
    <lineage>
        <taxon>Bacteria</taxon>
        <taxon>Pseudomonadati</taxon>
        <taxon>Pseudomonadota</taxon>
        <taxon>Alphaproteobacteria</taxon>
        <taxon>Sphingomonadales</taxon>
        <taxon>Rhizorhabdaceae</taxon>
        <taxon>Edaphosphingomonas</taxon>
    </lineage>
</organism>
<proteinExistence type="predicted"/>
<name>A0A2T4I7G8_9SPHN</name>
<reference evidence="1 2" key="1">
    <citation type="submission" date="2017-11" db="EMBL/GenBank/DDBJ databases">
        <title>Sphingomonas oleivorans sp. nov., isolated from oil-contaminated soil.</title>
        <authorList>
            <person name="Wang L."/>
            <person name="Chen L."/>
        </authorList>
    </citation>
    <scope>NUCLEOTIDE SEQUENCE [LARGE SCALE GENOMIC DNA]</scope>
    <source>
        <strain evidence="1 2">K101</strain>
    </source>
</reference>
<sequence>MRFTRKEDEPRFANAFVGSSTGRWGLRDPEQERCVLASILEVMGMDVGYVMPRAYYYYPRGMSPAWTDECLFAMVQPGLTKADRSKVEPNSQCRTRARAAWPYDLLWTAFGIGRLKPGPVTRDEFVRVLSQMAQDMRPQYKRDLERREELAIHNAELGNAYVPPVPIIVTTD</sequence>
<gene>
    <name evidence="1" type="ORF">CV103_01860</name>
</gene>
<dbReference type="Proteomes" id="UP000241206">
    <property type="component" value="Unassembled WGS sequence"/>
</dbReference>
<dbReference type="AlphaFoldDB" id="A0A2T4I7G8"/>
<comment type="caution">
    <text evidence="1">The sequence shown here is derived from an EMBL/GenBank/DDBJ whole genome shotgun (WGS) entry which is preliminary data.</text>
</comment>
<keyword evidence="2" id="KW-1185">Reference proteome</keyword>
<evidence type="ECO:0000313" key="1">
    <source>
        <dbReference type="EMBL" id="PTD27280.1"/>
    </source>
</evidence>
<evidence type="ECO:0000313" key="2">
    <source>
        <dbReference type="Proteomes" id="UP000241206"/>
    </source>
</evidence>
<protein>
    <submittedName>
        <fullName evidence="1">Uncharacterized protein</fullName>
    </submittedName>
</protein>
<dbReference type="EMBL" id="PHHF01000008">
    <property type="protein sequence ID" value="PTD27280.1"/>
    <property type="molecule type" value="Genomic_DNA"/>
</dbReference>